<evidence type="ECO:0000313" key="5">
    <source>
        <dbReference type="EMBL" id="GAA1244561.1"/>
    </source>
</evidence>
<proteinExistence type="predicted"/>
<dbReference type="Gene3D" id="3.40.30.120">
    <property type="match status" value="1"/>
</dbReference>
<evidence type="ECO:0000259" key="4">
    <source>
        <dbReference type="Pfam" id="PF01494"/>
    </source>
</evidence>
<evidence type="ECO:0000256" key="1">
    <source>
        <dbReference type="ARBA" id="ARBA00001974"/>
    </source>
</evidence>
<dbReference type="SUPFAM" id="SSF51905">
    <property type="entry name" value="FAD/NAD(P)-binding domain"/>
    <property type="match status" value="1"/>
</dbReference>
<evidence type="ECO:0000256" key="2">
    <source>
        <dbReference type="ARBA" id="ARBA00022630"/>
    </source>
</evidence>
<dbReference type="NCBIfam" id="NF004832">
    <property type="entry name" value="PRK06184.1"/>
    <property type="match status" value="1"/>
</dbReference>
<dbReference type="EMBL" id="BAAALF010000068">
    <property type="protein sequence ID" value="GAA1244561.1"/>
    <property type="molecule type" value="Genomic_DNA"/>
</dbReference>
<name>A0ABP4GZ31_9ACTN</name>
<feature type="domain" description="FAD-binding" evidence="4">
    <location>
        <begin position="18"/>
        <end position="356"/>
    </location>
</feature>
<comment type="caution">
    <text evidence="5">The sequence shown here is derived from an EMBL/GenBank/DDBJ whole genome shotgun (WGS) entry which is preliminary data.</text>
</comment>
<gene>
    <name evidence="5" type="ORF">GCM10009665_39230</name>
</gene>
<dbReference type="PANTHER" id="PTHR43004">
    <property type="entry name" value="TRK SYSTEM POTASSIUM UPTAKE PROTEIN"/>
    <property type="match status" value="1"/>
</dbReference>
<dbReference type="PRINTS" id="PR00420">
    <property type="entry name" value="RNGMNOXGNASE"/>
</dbReference>
<dbReference type="Pfam" id="PF01494">
    <property type="entry name" value="FAD_binding_3"/>
    <property type="match status" value="1"/>
</dbReference>
<protein>
    <submittedName>
        <fullName evidence="5">FAD-dependent oxidoreductase</fullName>
    </submittedName>
</protein>
<dbReference type="Proteomes" id="UP001500037">
    <property type="component" value="Unassembled WGS sequence"/>
</dbReference>
<sequence length="494" mass="52461">MSPANDPAHPLGPGAASEVLVVGAGATGLALACDLARRGVRVRLVERGEALFPGSRGKGVQPRTQEVFDDLGVIAAVRAAGGRYPQMLNWVDDHPQRSWDLITPVDEDPGTPYRHPWMVPQWRTQEILLARLRELGGEVEFGTALVGLSQDPDGVEAVLERAGGRRTRVRTAYLVGADGGRSAVRAAVGVAMRGETVDPRPALVADVRVDGLDRGNWHLWAHAPGGPLMLCPLVGTDDFQLYAQFDDGEPDSSPAAVRAVIAARTPLEAGAVREVRWSSVYRPRAALADRYRVGRVLLAGDAAHVHSPAGGQGLNTGVQDAYNLGWKLGRVLRHGAPEQLLDSYEQERRPVAAGVLGLSTSLHRAGRDGGAASVQRGSHTSQLAVGYPLGPLTVEARRGLPQDALRAGDRVPDAALPPGRLFDLLRGPHATLLAVGRPAPLLEGPAQPELLVRECAELAPFGPGYFLIRPDGYLGLATEDPADLPPYLALIAGR</sequence>
<dbReference type="InterPro" id="IPR002938">
    <property type="entry name" value="FAD-bd"/>
</dbReference>
<keyword evidence="6" id="KW-1185">Reference proteome</keyword>
<organism evidence="5 6">
    <name type="scientific">Kitasatospora nipponensis</name>
    <dbReference type="NCBI Taxonomy" id="258049"/>
    <lineage>
        <taxon>Bacteria</taxon>
        <taxon>Bacillati</taxon>
        <taxon>Actinomycetota</taxon>
        <taxon>Actinomycetes</taxon>
        <taxon>Kitasatosporales</taxon>
        <taxon>Streptomycetaceae</taxon>
        <taxon>Kitasatospora</taxon>
    </lineage>
</organism>
<evidence type="ECO:0000313" key="6">
    <source>
        <dbReference type="Proteomes" id="UP001500037"/>
    </source>
</evidence>
<dbReference type="Gene3D" id="3.50.50.60">
    <property type="entry name" value="FAD/NAD(P)-binding domain"/>
    <property type="match status" value="1"/>
</dbReference>
<dbReference type="Gene3D" id="3.30.70.2450">
    <property type="match status" value="1"/>
</dbReference>
<dbReference type="PANTHER" id="PTHR43004:SF19">
    <property type="entry name" value="BINDING MONOOXYGENASE, PUTATIVE (JCVI)-RELATED"/>
    <property type="match status" value="1"/>
</dbReference>
<reference evidence="6" key="1">
    <citation type="journal article" date="2019" name="Int. J. Syst. Evol. Microbiol.">
        <title>The Global Catalogue of Microorganisms (GCM) 10K type strain sequencing project: providing services to taxonomists for standard genome sequencing and annotation.</title>
        <authorList>
            <consortium name="The Broad Institute Genomics Platform"/>
            <consortium name="The Broad Institute Genome Sequencing Center for Infectious Disease"/>
            <person name="Wu L."/>
            <person name="Ma J."/>
        </authorList>
    </citation>
    <scope>NUCLEOTIDE SEQUENCE [LARGE SCALE GENOMIC DNA]</scope>
    <source>
        <strain evidence="6">JCM 13004</strain>
    </source>
</reference>
<comment type="cofactor">
    <cofactor evidence="1">
        <name>FAD</name>
        <dbReference type="ChEBI" id="CHEBI:57692"/>
    </cofactor>
</comment>
<accession>A0ABP4GZ31</accession>
<dbReference type="InterPro" id="IPR050641">
    <property type="entry name" value="RIFMO-like"/>
</dbReference>
<evidence type="ECO:0000256" key="3">
    <source>
        <dbReference type="ARBA" id="ARBA00022827"/>
    </source>
</evidence>
<keyword evidence="3" id="KW-0274">FAD</keyword>
<dbReference type="InterPro" id="IPR036188">
    <property type="entry name" value="FAD/NAD-bd_sf"/>
</dbReference>
<keyword evidence="2" id="KW-0285">Flavoprotein</keyword>